<dbReference type="OrthoDB" id="6594513at2759"/>
<dbReference type="RefSeq" id="XP_025415843.1">
    <property type="nucleotide sequence ID" value="XM_025560058.1"/>
</dbReference>
<evidence type="ECO:0000313" key="3">
    <source>
        <dbReference type="RefSeq" id="XP_025415843.1"/>
    </source>
</evidence>
<sequence length="108" mass="12784">MNKRRDLSVEEKLDVLKKYDELPKTSQRQAACKLNVSQSLLGRMLKSRQEIENASLENVNSNRERKRVGKEEEVEEALKQWFTKVRQKDVRVTGPLLRQKSCEKNRQR</sequence>
<organism evidence="2 3">
    <name type="scientific">Sipha flava</name>
    <name type="common">yellow sugarcane aphid</name>
    <dbReference type="NCBI Taxonomy" id="143950"/>
    <lineage>
        <taxon>Eukaryota</taxon>
        <taxon>Metazoa</taxon>
        <taxon>Ecdysozoa</taxon>
        <taxon>Arthropoda</taxon>
        <taxon>Hexapoda</taxon>
        <taxon>Insecta</taxon>
        <taxon>Pterygota</taxon>
        <taxon>Neoptera</taxon>
        <taxon>Paraneoptera</taxon>
        <taxon>Hemiptera</taxon>
        <taxon>Sternorrhyncha</taxon>
        <taxon>Aphidomorpha</taxon>
        <taxon>Aphidoidea</taxon>
        <taxon>Aphididae</taxon>
        <taxon>Sipha</taxon>
    </lineage>
</organism>
<dbReference type="Proteomes" id="UP000694846">
    <property type="component" value="Unplaced"/>
</dbReference>
<evidence type="ECO:0000256" key="1">
    <source>
        <dbReference type="ARBA" id="ARBA00004123"/>
    </source>
</evidence>
<dbReference type="SUPFAM" id="SSF46689">
    <property type="entry name" value="Homeodomain-like"/>
    <property type="match status" value="1"/>
</dbReference>
<accession>A0A8B8FZ85</accession>
<dbReference type="GeneID" id="112687389"/>
<evidence type="ECO:0000313" key="2">
    <source>
        <dbReference type="Proteomes" id="UP000694846"/>
    </source>
</evidence>
<protein>
    <submittedName>
        <fullName evidence="3">Tigger transposable element-derived protein 4-like</fullName>
    </submittedName>
</protein>
<keyword evidence="2" id="KW-1185">Reference proteome</keyword>
<reference evidence="3" key="1">
    <citation type="submission" date="2025-08" db="UniProtKB">
        <authorList>
            <consortium name="RefSeq"/>
        </authorList>
    </citation>
    <scope>IDENTIFICATION</scope>
    <source>
        <tissue evidence="3">Whole body</tissue>
    </source>
</reference>
<name>A0A8B8FZ85_9HEMI</name>
<comment type="subcellular location">
    <subcellularLocation>
        <location evidence="1">Nucleus</location>
    </subcellularLocation>
</comment>
<dbReference type="AlphaFoldDB" id="A0A8B8FZ85"/>
<dbReference type="Gene3D" id="1.10.10.60">
    <property type="entry name" value="Homeodomain-like"/>
    <property type="match status" value="2"/>
</dbReference>
<dbReference type="InterPro" id="IPR009057">
    <property type="entry name" value="Homeodomain-like_sf"/>
</dbReference>
<gene>
    <name evidence="3" type="primary">LOC112687389</name>
</gene>
<proteinExistence type="predicted"/>
<dbReference type="GO" id="GO:0005634">
    <property type="term" value="C:nucleus"/>
    <property type="evidence" value="ECO:0007669"/>
    <property type="project" value="UniProtKB-SubCell"/>
</dbReference>